<keyword evidence="2" id="KW-1185">Reference proteome</keyword>
<reference evidence="1 2" key="1">
    <citation type="submission" date="2024-07" db="EMBL/GenBank/DDBJ databases">
        <title>Characterization of a bacterium isolated from hydrolysated instant sea cucumber by whole-genome sequencing and metabolomics.</title>
        <authorList>
            <person name="Luo X."/>
            <person name="Zhang Z."/>
            <person name="Zheng Z."/>
            <person name="Zhang W."/>
            <person name="Ming T."/>
            <person name="Jiao L."/>
            <person name="Su X."/>
            <person name="Kong F."/>
            <person name="Xu J."/>
        </authorList>
    </citation>
    <scope>NUCLEOTIDE SEQUENCE [LARGE SCALE GENOMIC DNA]</scope>
    <source>
        <strain evidence="1 2">XL-2024</strain>
    </source>
</reference>
<dbReference type="RefSeq" id="WP_368635002.1">
    <property type="nucleotide sequence ID" value="NZ_JBFRHK010000001.1"/>
</dbReference>
<dbReference type="PIRSF" id="PIRSF008502">
    <property type="entry name" value="UCP008502"/>
    <property type="match status" value="1"/>
</dbReference>
<dbReference type="Proteomes" id="UP001558534">
    <property type="component" value="Unassembled WGS sequence"/>
</dbReference>
<organism evidence="1 2">
    <name type="scientific">Lysinibacillus xylanilyticus</name>
    <dbReference type="NCBI Taxonomy" id="582475"/>
    <lineage>
        <taxon>Bacteria</taxon>
        <taxon>Bacillati</taxon>
        <taxon>Bacillota</taxon>
        <taxon>Bacilli</taxon>
        <taxon>Bacillales</taxon>
        <taxon>Bacillaceae</taxon>
        <taxon>Lysinibacillus</taxon>
    </lineage>
</organism>
<evidence type="ECO:0000313" key="2">
    <source>
        <dbReference type="Proteomes" id="UP001558534"/>
    </source>
</evidence>
<dbReference type="InterPro" id="IPR012545">
    <property type="entry name" value="DUF1697"/>
</dbReference>
<accession>A0ABV3VSV8</accession>
<gene>
    <name evidence="1" type="ORF">AB1300_02420</name>
</gene>
<dbReference type="PANTHER" id="PTHR36439:SF1">
    <property type="entry name" value="DUF1697 DOMAIN-CONTAINING PROTEIN"/>
    <property type="match status" value="1"/>
</dbReference>
<dbReference type="EMBL" id="JBFRHK010000001">
    <property type="protein sequence ID" value="MEX3743984.1"/>
    <property type="molecule type" value="Genomic_DNA"/>
</dbReference>
<evidence type="ECO:0000313" key="1">
    <source>
        <dbReference type="EMBL" id="MEX3743984.1"/>
    </source>
</evidence>
<proteinExistence type="predicted"/>
<dbReference type="Pfam" id="PF08002">
    <property type="entry name" value="DUF1697"/>
    <property type="match status" value="1"/>
</dbReference>
<sequence>MTIYIALLRGINVGGHNKIIMAELRSSLEQLGLKNVKTYIQSGNILFESNEHEDILQKKIHDKIIEDFAISSVVVIRTAEELQQIVRQSPFSEEEVSEASNSSKGECLHVALLPAAPTKVDSDKFLTFTNERELSVINGRDVYLLFYDSIRNSKLINNLKKLEVPATVRNWKTLMKLSSMVEELKQSNKVNDSK</sequence>
<protein>
    <submittedName>
        <fullName evidence="1">DUF1697 domain-containing protein</fullName>
    </submittedName>
</protein>
<name>A0ABV3VSV8_9BACI</name>
<dbReference type="SUPFAM" id="SSF160379">
    <property type="entry name" value="SP0830-like"/>
    <property type="match status" value="1"/>
</dbReference>
<comment type="caution">
    <text evidence="1">The sequence shown here is derived from an EMBL/GenBank/DDBJ whole genome shotgun (WGS) entry which is preliminary data.</text>
</comment>
<dbReference type="Gene3D" id="3.30.70.1280">
    <property type="entry name" value="SP0830-like domains"/>
    <property type="match status" value="1"/>
</dbReference>
<dbReference type="PANTHER" id="PTHR36439">
    <property type="entry name" value="BLL4334 PROTEIN"/>
    <property type="match status" value="1"/>
</dbReference>